<evidence type="ECO:0000256" key="4">
    <source>
        <dbReference type="ARBA" id="ARBA00022840"/>
    </source>
</evidence>
<dbReference type="InterPro" id="IPR002312">
    <property type="entry name" value="Asp/Asn-tRNA-synth_IIb"/>
</dbReference>
<evidence type="ECO:0000313" key="9">
    <source>
        <dbReference type="Proteomes" id="UP000193560"/>
    </source>
</evidence>
<dbReference type="CDD" id="cd04317">
    <property type="entry name" value="EcAspRS_like_N"/>
    <property type="match status" value="1"/>
</dbReference>
<dbReference type="InterPro" id="IPR047090">
    <property type="entry name" value="AspRS_core"/>
</dbReference>
<dbReference type="STRING" id="90262.A0A1X2I012"/>
<name>A0A1X2I012_9FUNG</name>
<dbReference type="Pfam" id="PF01336">
    <property type="entry name" value="tRNA_anti-codon"/>
    <property type="match status" value="1"/>
</dbReference>
<dbReference type="PANTHER" id="PTHR22594">
    <property type="entry name" value="ASPARTYL/LYSYL-TRNA SYNTHETASE"/>
    <property type="match status" value="1"/>
</dbReference>
<evidence type="ECO:0000256" key="2">
    <source>
        <dbReference type="ARBA" id="ARBA00022598"/>
    </source>
</evidence>
<dbReference type="EMBL" id="MCGE01000044">
    <property type="protein sequence ID" value="ORZ05419.1"/>
    <property type="molecule type" value="Genomic_DNA"/>
</dbReference>
<dbReference type="NCBIfam" id="NF001750">
    <property type="entry name" value="PRK00476.1"/>
    <property type="match status" value="1"/>
</dbReference>
<dbReference type="InterPro" id="IPR004365">
    <property type="entry name" value="NA-bd_OB_tRNA"/>
</dbReference>
<comment type="caution">
    <text evidence="8">The sequence shown here is derived from an EMBL/GenBank/DDBJ whole genome shotgun (WGS) entry which is preliminary data.</text>
</comment>
<dbReference type="GO" id="GO:0005524">
    <property type="term" value="F:ATP binding"/>
    <property type="evidence" value="ECO:0007669"/>
    <property type="project" value="UniProtKB-KW"/>
</dbReference>
<dbReference type="GO" id="GO:0005739">
    <property type="term" value="C:mitochondrion"/>
    <property type="evidence" value="ECO:0007669"/>
    <property type="project" value="TreeGrafter"/>
</dbReference>
<keyword evidence="6 8" id="KW-0030">Aminoacyl-tRNA synthetase</keyword>
<dbReference type="AlphaFoldDB" id="A0A1X2I012"/>
<dbReference type="InterPro" id="IPR045864">
    <property type="entry name" value="aa-tRNA-synth_II/BPL/LPL"/>
</dbReference>
<dbReference type="SUPFAM" id="SSF55681">
    <property type="entry name" value="Class II aaRS and biotin synthetases"/>
    <property type="match status" value="1"/>
</dbReference>
<dbReference type="CDD" id="cd00777">
    <property type="entry name" value="AspRS_core"/>
    <property type="match status" value="1"/>
</dbReference>
<keyword evidence="2" id="KW-0436">Ligase</keyword>
<evidence type="ECO:0000256" key="5">
    <source>
        <dbReference type="ARBA" id="ARBA00022917"/>
    </source>
</evidence>
<dbReference type="InterPro" id="IPR004524">
    <property type="entry name" value="Asp-tRNA-ligase_1"/>
</dbReference>
<evidence type="ECO:0000259" key="7">
    <source>
        <dbReference type="PROSITE" id="PS50862"/>
    </source>
</evidence>
<organism evidence="8 9">
    <name type="scientific">Absidia repens</name>
    <dbReference type="NCBI Taxonomy" id="90262"/>
    <lineage>
        <taxon>Eukaryota</taxon>
        <taxon>Fungi</taxon>
        <taxon>Fungi incertae sedis</taxon>
        <taxon>Mucoromycota</taxon>
        <taxon>Mucoromycotina</taxon>
        <taxon>Mucoromycetes</taxon>
        <taxon>Mucorales</taxon>
        <taxon>Cunninghamellaceae</taxon>
        <taxon>Absidia</taxon>
    </lineage>
</organism>
<dbReference type="SUPFAM" id="SSF50249">
    <property type="entry name" value="Nucleic acid-binding proteins"/>
    <property type="match status" value="1"/>
</dbReference>
<gene>
    <name evidence="8" type="ORF">BCR42DRAFT_361756</name>
</gene>
<dbReference type="GO" id="GO:0006422">
    <property type="term" value="P:aspartyl-tRNA aminoacylation"/>
    <property type="evidence" value="ECO:0007669"/>
    <property type="project" value="TreeGrafter"/>
</dbReference>
<dbReference type="OrthoDB" id="439710at2759"/>
<dbReference type="Proteomes" id="UP000193560">
    <property type="component" value="Unassembled WGS sequence"/>
</dbReference>
<proteinExistence type="inferred from homology"/>
<evidence type="ECO:0000313" key="8">
    <source>
        <dbReference type="EMBL" id="ORZ05419.1"/>
    </source>
</evidence>
<dbReference type="Pfam" id="PF00152">
    <property type="entry name" value="tRNA-synt_2"/>
    <property type="match status" value="1"/>
</dbReference>
<dbReference type="Gene3D" id="2.40.50.140">
    <property type="entry name" value="Nucleic acid-binding proteins"/>
    <property type="match status" value="1"/>
</dbReference>
<keyword evidence="5" id="KW-0648">Protein biosynthesis</keyword>
<dbReference type="GO" id="GO:0004815">
    <property type="term" value="F:aspartate-tRNA ligase activity"/>
    <property type="evidence" value="ECO:0007669"/>
    <property type="project" value="TreeGrafter"/>
</dbReference>
<dbReference type="InterPro" id="IPR004364">
    <property type="entry name" value="Aa-tRNA-synt_II"/>
</dbReference>
<comment type="similarity">
    <text evidence="1">Belongs to the class-II aminoacyl-tRNA synthetase family. Type 1 subfamily.</text>
</comment>
<keyword evidence="3" id="KW-0547">Nucleotide-binding</keyword>
<dbReference type="HAMAP" id="MF_00044">
    <property type="entry name" value="Asp_tRNA_synth_type1"/>
    <property type="match status" value="1"/>
</dbReference>
<protein>
    <submittedName>
        <fullName evidence="8">tRNA synthetases class II-domain-containing protein</fullName>
    </submittedName>
</protein>
<dbReference type="GO" id="GO:0003676">
    <property type="term" value="F:nucleic acid binding"/>
    <property type="evidence" value="ECO:0007669"/>
    <property type="project" value="InterPro"/>
</dbReference>
<evidence type="ECO:0000256" key="3">
    <source>
        <dbReference type="ARBA" id="ARBA00022741"/>
    </source>
</evidence>
<dbReference type="PANTHER" id="PTHR22594:SF5">
    <property type="entry name" value="ASPARTATE--TRNA LIGASE, MITOCHONDRIAL"/>
    <property type="match status" value="1"/>
</dbReference>
<dbReference type="Gene3D" id="3.30.1360.30">
    <property type="entry name" value="GAD-like domain"/>
    <property type="match status" value="1"/>
</dbReference>
<sequence>MLRTTSLKRSVALLQRMTSPSCTRRCLSIANPSSSISTLHYQRRQCLQTSARVQDQHLQGYKDIDRYHGKYPNRTHMCGDLRPGDKDKKVVLCGWAQPSRSLSQDLVFLPIRDASGTTQLVYRAEQCSHDIKTTIQKLATESVVCVEGIVRERPEGTINQQLPTGGIEVEIQHIYCLNPASSQLPFWPSQPQLPNEEVRLKYRYLDLRRPTLQNNLRLRSLTANTVRQYLIDQHGFTEIETPTLFKSTPEGAREFVVPTRKPGLFYALPQSPQQHKQMLMAAGFDRYFQIARCFRDEDLRADRQPEFTQIDLEMSFVSVEQVQHVIEGMVSAIWDKTLGVHLTKEAFPHMTYSDAMSKYGSDKPDLRFDMQIQDMSGCLKKDNEDQALDCLVIKQGASQMTGGDLKTLVKDLELTDSEKQEFGFIKINENNIHQWPLKCGGQLKQGMDETTILTEKQQRMNMALNVEQGDLVFVHRRPKYLYGGNTVMGRTRLQLANHLQRKGHLTLSDAFKFVWIESFPLFTPDEQGIRTWQATHHPFTAPFDEDIPLLGTNPAQVRGQHYDLVLNGMEIGGGSIRIHSPVMQTYIFDKVLQLEKHEYERFDHLIDALGGGCPPHGGIALGFDRLMAILSGSTSIRDVIAFPKAAGGKDFVVDSPSQVTPSQLKEYGLKVVVE</sequence>
<evidence type="ECO:0000256" key="1">
    <source>
        <dbReference type="ARBA" id="ARBA00006303"/>
    </source>
</evidence>
<keyword evidence="4" id="KW-0067">ATP-binding</keyword>
<keyword evidence="9" id="KW-1185">Reference proteome</keyword>
<dbReference type="InterPro" id="IPR004115">
    <property type="entry name" value="GAD-like_sf"/>
</dbReference>
<reference evidence="8 9" key="1">
    <citation type="submission" date="2016-07" db="EMBL/GenBank/DDBJ databases">
        <title>Pervasive Adenine N6-methylation of Active Genes in Fungi.</title>
        <authorList>
            <consortium name="DOE Joint Genome Institute"/>
            <person name="Mondo S.J."/>
            <person name="Dannebaum R.O."/>
            <person name="Kuo R.C."/>
            <person name="Labutti K."/>
            <person name="Haridas S."/>
            <person name="Kuo A."/>
            <person name="Salamov A."/>
            <person name="Ahrendt S.R."/>
            <person name="Lipzen A."/>
            <person name="Sullivan W."/>
            <person name="Andreopoulos W.B."/>
            <person name="Clum A."/>
            <person name="Lindquist E."/>
            <person name="Daum C."/>
            <person name="Ramamoorthy G.K."/>
            <person name="Gryganskyi A."/>
            <person name="Culley D."/>
            <person name="Magnuson J.K."/>
            <person name="James T.Y."/>
            <person name="O'Malley M.A."/>
            <person name="Stajich J.E."/>
            <person name="Spatafora J.W."/>
            <person name="Visel A."/>
            <person name="Grigoriev I.V."/>
        </authorList>
    </citation>
    <scope>NUCLEOTIDE SEQUENCE [LARGE SCALE GENOMIC DNA]</scope>
    <source>
        <strain evidence="8 9">NRRL 1336</strain>
    </source>
</reference>
<dbReference type="InterPro" id="IPR047089">
    <property type="entry name" value="Asp-tRNA-ligase_1_N"/>
</dbReference>
<dbReference type="InterPro" id="IPR006195">
    <property type="entry name" value="aa-tRNA-synth_II"/>
</dbReference>
<evidence type="ECO:0000256" key="6">
    <source>
        <dbReference type="ARBA" id="ARBA00023146"/>
    </source>
</evidence>
<accession>A0A1X2I012</accession>
<dbReference type="NCBIfam" id="TIGR00459">
    <property type="entry name" value="aspS_bact"/>
    <property type="match status" value="1"/>
</dbReference>
<dbReference type="Gene3D" id="3.30.930.10">
    <property type="entry name" value="Bira Bifunctional Protein, Domain 2"/>
    <property type="match status" value="1"/>
</dbReference>
<dbReference type="PROSITE" id="PS50862">
    <property type="entry name" value="AA_TRNA_LIGASE_II"/>
    <property type="match status" value="1"/>
</dbReference>
<dbReference type="PRINTS" id="PR01042">
    <property type="entry name" value="TRNASYNTHASP"/>
</dbReference>
<feature type="domain" description="Aminoacyl-transfer RNA synthetases class-II family profile" evidence="7">
    <location>
        <begin position="216"/>
        <end position="643"/>
    </location>
</feature>
<dbReference type="InterPro" id="IPR012340">
    <property type="entry name" value="NA-bd_OB-fold"/>
</dbReference>